<evidence type="ECO:0000256" key="3">
    <source>
        <dbReference type="ARBA" id="ARBA00022517"/>
    </source>
</evidence>
<dbReference type="Pfam" id="PF01926">
    <property type="entry name" value="MMR_HSR1"/>
    <property type="match status" value="2"/>
</dbReference>
<dbReference type="SUPFAM" id="SSF52540">
    <property type="entry name" value="P-loop containing nucleoside triphosphate hydrolases"/>
    <property type="match status" value="2"/>
</dbReference>
<comment type="subunit">
    <text evidence="8">Associates with the 50S ribosomal subunit.</text>
</comment>
<evidence type="ECO:0000313" key="12">
    <source>
        <dbReference type="EMBL" id="NIA70319.1"/>
    </source>
</evidence>
<feature type="binding site" evidence="8">
    <location>
        <begin position="9"/>
        <end position="16"/>
    </location>
    <ligand>
        <name>GTP</name>
        <dbReference type="ChEBI" id="CHEBI:37565"/>
        <label>1</label>
    </ligand>
</feature>
<feature type="binding site" evidence="8">
    <location>
        <begin position="188"/>
        <end position="195"/>
    </location>
    <ligand>
        <name>GTP</name>
        <dbReference type="ChEBI" id="CHEBI:37565"/>
        <label>2</label>
    </ligand>
</feature>
<keyword evidence="13" id="KW-1185">Reference proteome</keyword>
<evidence type="ECO:0000256" key="10">
    <source>
        <dbReference type="RuleBase" id="RU004481"/>
    </source>
</evidence>
<evidence type="ECO:0000256" key="1">
    <source>
        <dbReference type="ARBA" id="ARBA00008279"/>
    </source>
</evidence>
<feature type="binding site" evidence="8">
    <location>
        <begin position="235"/>
        <end position="239"/>
    </location>
    <ligand>
        <name>GTP</name>
        <dbReference type="ChEBI" id="CHEBI:37565"/>
        <label>2</label>
    </ligand>
</feature>
<dbReference type="GO" id="GO:0005525">
    <property type="term" value="F:GTP binding"/>
    <property type="evidence" value="ECO:0007669"/>
    <property type="project" value="UniProtKB-UniRule"/>
</dbReference>
<keyword evidence="3 8" id="KW-0690">Ribosome biogenesis</keyword>
<dbReference type="HAMAP" id="MF_00195">
    <property type="entry name" value="GTPase_Der"/>
    <property type="match status" value="1"/>
</dbReference>
<evidence type="ECO:0000256" key="4">
    <source>
        <dbReference type="ARBA" id="ARBA00022737"/>
    </source>
</evidence>
<comment type="function">
    <text evidence="8 10">GTPase that plays an essential role in the late steps of ribosome biogenesis.</text>
</comment>
<dbReference type="EMBL" id="JAAQPH010000013">
    <property type="protein sequence ID" value="NIA70319.1"/>
    <property type="molecule type" value="Genomic_DNA"/>
</dbReference>
<comment type="caution">
    <text evidence="12">The sequence shown here is derived from an EMBL/GenBank/DDBJ whole genome shotgun (WGS) entry which is preliminary data.</text>
</comment>
<dbReference type="PANTHER" id="PTHR43834:SF6">
    <property type="entry name" value="GTPASE DER"/>
    <property type="match status" value="1"/>
</dbReference>
<sequence>MTITVAILGRPNVGKSTLFNRLVGQKLALVDDTPGVTRDRREGEGNLFGFTFRVIDTAGLEERFDASLEGRMRVQTERALEEADITLLVIDVRAGLTPLDEHFANWLRRSNKPVALVANKCEGRAAEAGLAEAYALGLGEPIPISAEHGLGMSDLFHTIQAAIPEADEEGLEDEAAEAAGPLQLAIVGRPNVGKSTLVNKLLGEERLLTGPEAGITRDSIAIDWAFEGRPIRLVDTAGLRRKARVTGKIEKLSTADTLRTIRFAQVVVLLLDVEEGLEKQDLTIARMVVDEGRALIIGVNKWDSCRDRDAALLAIRERIERSLPQVRGVPLVTLSALQGHNIDRLMQAVFGAHEVWNRRIGTADLNRWLEAVTAAHPPPASAGRRVRLKYMTQAKSRPPTFAIFCTKPQDLPTSYLRYLENGLRETFDLPGTPIRINIRKGENPYAKKK</sequence>
<evidence type="ECO:0000256" key="9">
    <source>
        <dbReference type="PROSITE-ProRule" id="PRU01049"/>
    </source>
</evidence>
<accession>A0A967KBE2</accession>
<evidence type="ECO:0000259" key="11">
    <source>
        <dbReference type="PROSITE" id="PS51712"/>
    </source>
</evidence>
<feature type="domain" description="EngA-type G" evidence="11">
    <location>
        <begin position="182"/>
        <end position="357"/>
    </location>
</feature>
<dbReference type="PANTHER" id="PTHR43834">
    <property type="entry name" value="GTPASE DER"/>
    <property type="match status" value="1"/>
</dbReference>
<dbReference type="AlphaFoldDB" id="A0A967KBE2"/>
<dbReference type="InterPro" id="IPR006073">
    <property type="entry name" value="GTP-bd"/>
</dbReference>
<organism evidence="12 13">
    <name type="scientific">Pelagibius litoralis</name>
    <dbReference type="NCBI Taxonomy" id="374515"/>
    <lineage>
        <taxon>Bacteria</taxon>
        <taxon>Pseudomonadati</taxon>
        <taxon>Pseudomonadota</taxon>
        <taxon>Alphaproteobacteria</taxon>
        <taxon>Rhodospirillales</taxon>
        <taxon>Rhodovibrionaceae</taxon>
        <taxon>Pelagibius</taxon>
    </lineage>
</organism>
<feature type="binding site" evidence="8">
    <location>
        <begin position="119"/>
        <end position="122"/>
    </location>
    <ligand>
        <name>GTP</name>
        <dbReference type="ChEBI" id="CHEBI:37565"/>
        <label>1</label>
    </ligand>
</feature>
<dbReference type="PRINTS" id="PR00326">
    <property type="entry name" value="GTP1OBG"/>
</dbReference>
<dbReference type="FunFam" id="3.30.300.20:FF:000004">
    <property type="entry name" value="GTPase Der"/>
    <property type="match status" value="1"/>
</dbReference>
<evidence type="ECO:0000256" key="6">
    <source>
        <dbReference type="ARBA" id="ARBA00023134"/>
    </source>
</evidence>
<dbReference type="FunFam" id="3.40.50.300:FF:000057">
    <property type="entry name" value="GTPase Der"/>
    <property type="match status" value="1"/>
</dbReference>
<gene>
    <name evidence="8" type="primary">der</name>
    <name evidence="12" type="ORF">HBA54_17055</name>
</gene>
<dbReference type="InterPro" id="IPR015946">
    <property type="entry name" value="KH_dom-like_a/b"/>
</dbReference>
<name>A0A967KBE2_9PROT</name>
<keyword evidence="4 10" id="KW-0677">Repeat</keyword>
<dbReference type="GO" id="GO:0042254">
    <property type="term" value="P:ribosome biogenesis"/>
    <property type="evidence" value="ECO:0007669"/>
    <property type="project" value="UniProtKB-KW"/>
</dbReference>
<dbReference type="CDD" id="cd01895">
    <property type="entry name" value="EngA2"/>
    <property type="match status" value="1"/>
</dbReference>
<dbReference type="CDD" id="cd01894">
    <property type="entry name" value="EngA1"/>
    <property type="match status" value="1"/>
</dbReference>
<dbReference type="PIRSF" id="PIRSF006485">
    <property type="entry name" value="GTP-binding_EngA"/>
    <property type="match status" value="1"/>
</dbReference>
<dbReference type="Gene3D" id="3.40.50.300">
    <property type="entry name" value="P-loop containing nucleotide triphosphate hydrolases"/>
    <property type="match status" value="2"/>
</dbReference>
<evidence type="ECO:0000256" key="2">
    <source>
        <dbReference type="ARBA" id="ARBA00020953"/>
    </source>
</evidence>
<dbReference type="InterPro" id="IPR031166">
    <property type="entry name" value="G_ENGA"/>
</dbReference>
<dbReference type="InterPro" id="IPR032859">
    <property type="entry name" value="KH_dom-like"/>
</dbReference>
<dbReference type="RefSeq" id="WP_167226788.1">
    <property type="nucleotide sequence ID" value="NZ_JAAQPH010000013.1"/>
</dbReference>
<evidence type="ECO:0000256" key="8">
    <source>
        <dbReference type="HAMAP-Rule" id="MF_00195"/>
    </source>
</evidence>
<dbReference type="InterPro" id="IPR016484">
    <property type="entry name" value="GTPase_Der"/>
</dbReference>
<feature type="binding site" evidence="8">
    <location>
        <begin position="56"/>
        <end position="60"/>
    </location>
    <ligand>
        <name>GTP</name>
        <dbReference type="ChEBI" id="CHEBI:37565"/>
        <label>1</label>
    </ligand>
</feature>
<protein>
    <recommendedName>
        <fullName evidence="2 8">GTPase Der</fullName>
    </recommendedName>
    <alternativeName>
        <fullName evidence="7 8">GTP-binding protein EngA</fullName>
    </alternativeName>
</protein>
<dbReference type="PROSITE" id="PS51712">
    <property type="entry name" value="G_ENGA"/>
    <property type="match status" value="2"/>
</dbReference>
<dbReference type="Proteomes" id="UP000761264">
    <property type="component" value="Unassembled WGS sequence"/>
</dbReference>
<dbReference type="InterPro" id="IPR027417">
    <property type="entry name" value="P-loop_NTPase"/>
</dbReference>
<keyword evidence="5 8" id="KW-0547">Nucleotide-binding</keyword>
<evidence type="ECO:0000256" key="7">
    <source>
        <dbReference type="ARBA" id="ARBA00032345"/>
    </source>
</evidence>
<reference evidence="12" key="1">
    <citation type="submission" date="2020-03" db="EMBL/GenBank/DDBJ databases">
        <title>Genome of Pelagibius litoralis DSM 21314T.</title>
        <authorList>
            <person name="Wang G."/>
        </authorList>
    </citation>
    <scope>NUCLEOTIDE SEQUENCE</scope>
    <source>
        <strain evidence="12">DSM 21314</strain>
    </source>
</reference>
<proteinExistence type="inferred from homology"/>
<feature type="binding site" evidence="8">
    <location>
        <begin position="300"/>
        <end position="303"/>
    </location>
    <ligand>
        <name>GTP</name>
        <dbReference type="ChEBI" id="CHEBI:37565"/>
        <label>2</label>
    </ligand>
</feature>
<evidence type="ECO:0000313" key="13">
    <source>
        <dbReference type="Proteomes" id="UP000761264"/>
    </source>
</evidence>
<comment type="similarity">
    <text evidence="1 8 9 10">Belongs to the TRAFAC class TrmE-Era-EngA-EngB-Septin-like GTPase superfamily. EngA (Der) GTPase family.</text>
</comment>
<dbReference type="InterPro" id="IPR005225">
    <property type="entry name" value="Small_GTP-bd"/>
</dbReference>
<keyword evidence="6 8" id="KW-0342">GTP-binding</keyword>
<dbReference type="Gene3D" id="3.30.300.20">
    <property type="match status" value="1"/>
</dbReference>
<dbReference type="NCBIfam" id="TIGR00231">
    <property type="entry name" value="small_GTP"/>
    <property type="match status" value="2"/>
</dbReference>
<evidence type="ECO:0000256" key="5">
    <source>
        <dbReference type="ARBA" id="ARBA00022741"/>
    </source>
</evidence>
<dbReference type="NCBIfam" id="TIGR03594">
    <property type="entry name" value="GTPase_EngA"/>
    <property type="match status" value="1"/>
</dbReference>
<dbReference type="Pfam" id="PF14714">
    <property type="entry name" value="KH_dom-like"/>
    <property type="match status" value="1"/>
</dbReference>
<feature type="domain" description="EngA-type G" evidence="11">
    <location>
        <begin position="3"/>
        <end position="167"/>
    </location>
</feature>